<gene>
    <name evidence="2" type="ORF">TorRG33x02_342360</name>
</gene>
<dbReference type="Proteomes" id="UP000237000">
    <property type="component" value="Unassembled WGS sequence"/>
</dbReference>
<feature type="region of interest" description="Disordered" evidence="1">
    <location>
        <begin position="128"/>
        <end position="160"/>
    </location>
</feature>
<dbReference type="AlphaFoldDB" id="A0A2P5ASR6"/>
<accession>A0A2P5ASR6</accession>
<dbReference type="InParanoid" id="A0A2P5ASR6"/>
<sequence>MSPVAIVRARYLIVCLFVKGKDYCTKVPSPPPPSDGNSQKKCVFAPCYKEMADFYNKNIPITSSCCVFIQDVLARCPDFRGDFTRKCNEYCKNHKQSATPPTAEGYDCPPPLPYNLFVKGQDYCIKKTTPPPPPPPPPPLPPHSDDKKCPPSDGVSHPPADSCDVKPCYKEMIYFYNQNCPISSSCCSLILKVVEKYPNMRWNLTLKSNDYCKNHQRSSATPPTSRE</sequence>
<proteinExistence type="predicted"/>
<evidence type="ECO:0000256" key="1">
    <source>
        <dbReference type="SAM" id="MobiDB-lite"/>
    </source>
</evidence>
<name>A0A2P5ASR6_TREOI</name>
<evidence type="ECO:0000313" key="2">
    <source>
        <dbReference type="EMBL" id="PON39582.1"/>
    </source>
</evidence>
<organism evidence="2 3">
    <name type="scientific">Trema orientale</name>
    <name type="common">Charcoal tree</name>
    <name type="synonym">Celtis orientalis</name>
    <dbReference type="NCBI Taxonomy" id="63057"/>
    <lineage>
        <taxon>Eukaryota</taxon>
        <taxon>Viridiplantae</taxon>
        <taxon>Streptophyta</taxon>
        <taxon>Embryophyta</taxon>
        <taxon>Tracheophyta</taxon>
        <taxon>Spermatophyta</taxon>
        <taxon>Magnoliopsida</taxon>
        <taxon>eudicotyledons</taxon>
        <taxon>Gunneridae</taxon>
        <taxon>Pentapetalae</taxon>
        <taxon>rosids</taxon>
        <taxon>fabids</taxon>
        <taxon>Rosales</taxon>
        <taxon>Cannabaceae</taxon>
        <taxon>Trema</taxon>
    </lineage>
</organism>
<protein>
    <recommendedName>
        <fullName evidence="4">Prolamin-like domain containing protein</fullName>
    </recommendedName>
</protein>
<dbReference type="EMBL" id="JXTC01000713">
    <property type="protein sequence ID" value="PON39582.1"/>
    <property type="molecule type" value="Genomic_DNA"/>
</dbReference>
<evidence type="ECO:0008006" key="4">
    <source>
        <dbReference type="Google" id="ProtNLM"/>
    </source>
</evidence>
<feature type="compositionally biased region" description="Pro residues" evidence="1">
    <location>
        <begin position="129"/>
        <end position="142"/>
    </location>
</feature>
<reference evidence="3" key="1">
    <citation type="submission" date="2016-06" db="EMBL/GenBank/DDBJ databases">
        <title>Parallel loss of symbiosis genes in relatives of nitrogen-fixing non-legume Parasponia.</title>
        <authorList>
            <person name="Van Velzen R."/>
            <person name="Holmer R."/>
            <person name="Bu F."/>
            <person name="Rutten L."/>
            <person name="Van Zeijl A."/>
            <person name="Liu W."/>
            <person name="Santuari L."/>
            <person name="Cao Q."/>
            <person name="Sharma T."/>
            <person name="Shen D."/>
            <person name="Roswanjaya Y."/>
            <person name="Wardhani T."/>
            <person name="Kalhor M.S."/>
            <person name="Jansen J."/>
            <person name="Van den Hoogen J."/>
            <person name="Gungor B."/>
            <person name="Hartog M."/>
            <person name="Hontelez J."/>
            <person name="Verver J."/>
            <person name="Yang W.-C."/>
            <person name="Schijlen E."/>
            <person name="Repin R."/>
            <person name="Schilthuizen M."/>
            <person name="Schranz E."/>
            <person name="Heidstra R."/>
            <person name="Miyata K."/>
            <person name="Fedorova E."/>
            <person name="Kohlen W."/>
            <person name="Bisseling T."/>
            <person name="Smit S."/>
            <person name="Geurts R."/>
        </authorList>
    </citation>
    <scope>NUCLEOTIDE SEQUENCE [LARGE SCALE GENOMIC DNA]</scope>
    <source>
        <strain evidence="3">cv. RG33-2</strain>
    </source>
</reference>
<comment type="caution">
    <text evidence="2">The sequence shown here is derived from an EMBL/GenBank/DDBJ whole genome shotgun (WGS) entry which is preliminary data.</text>
</comment>
<keyword evidence="3" id="KW-1185">Reference proteome</keyword>
<evidence type="ECO:0000313" key="3">
    <source>
        <dbReference type="Proteomes" id="UP000237000"/>
    </source>
</evidence>